<evidence type="ECO:0000313" key="3">
    <source>
        <dbReference type="EMBL" id="TRY78276.1"/>
    </source>
</evidence>
<feature type="compositionally biased region" description="Low complexity" evidence="1">
    <location>
        <begin position="210"/>
        <end position="219"/>
    </location>
</feature>
<feature type="region of interest" description="Disordered" evidence="1">
    <location>
        <begin position="368"/>
        <end position="724"/>
    </location>
</feature>
<feature type="compositionally biased region" description="Basic and acidic residues" evidence="1">
    <location>
        <begin position="470"/>
        <end position="520"/>
    </location>
</feature>
<accession>A0A553PKR8</accession>
<dbReference type="OrthoDB" id="252964at2759"/>
<feature type="region of interest" description="Disordered" evidence="1">
    <location>
        <begin position="109"/>
        <end position="280"/>
    </location>
</feature>
<keyword evidence="4" id="KW-1185">Reference proteome</keyword>
<feature type="transmembrane region" description="Helical" evidence="2">
    <location>
        <begin position="7"/>
        <end position="25"/>
    </location>
</feature>
<dbReference type="EMBL" id="VCGU01000003">
    <property type="protein sequence ID" value="TRY78276.1"/>
    <property type="molecule type" value="Genomic_DNA"/>
</dbReference>
<feature type="compositionally biased region" description="Acidic residues" evidence="1">
    <location>
        <begin position="230"/>
        <end position="241"/>
    </location>
</feature>
<dbReference type="SMART" id="SM00015">
    <property type="entry name" value="IQ"/>
    <property type="match status" value="1"/>
</dbReference>
<feature type="compositionally biased region" description="Basic and acidic residues" evidence="1">
    <location>
        <begin position="386"/>
        <end position="396"/>
    </location>
</feature>
<evidence type="ECO:0000256" key="2">
    <source>
        <dbReference type="SAM" id="Phobius"/>
    </source>
</evidence>
<name>A0A553PKR8_TIGCA</name>
<keyword evidence="2" id="KW-0472">Membrane</keyword>
<keyword evidence="2" id="KW-0812">Transmembrane</keyword>
<feature type="region of interest" description="Disordered" evidence="1">
    <location>
        <begin position="59"/>
        <end position="92"/>
    </location>
</feature>
<feature type="compositionally biased region" description="Basic and acidic residues" evidence="1">
    <location>
        <begin position="689"/>
        <end position="704"/>
    </location>
</feature>
<protein>
    <submittedName>
        <fullName evidence="3">Uncharacterized protein</fullName>
    </submittedName>
</protein>
<feature type="compositionally biased region" description="Polar residues" evidence="1">
    <location>
        <begin position="574"/>
        <end position="583"/>
    </location>
</feature>
<feature type="compositionally biased region" description="Basic and acidic residues" evidence="1">
    <location>
        <begin position="533"/>
        <end position="550"/>
    </location>
</feature>
<organism evidence="3 4">
    <name type="scientific">Tigriopus californicus</name>
    <name type="common">Marine copepod</name>
    <dbReference type="NCBI Taxonomy" id="6832"/>
    <lineage>
        <taxon>Eukaryota</taxon>
        <taxon>Metazoa</taxon>
        <taxon>Ecdysozoa</taxon>
        <taxon>Arthropoda</taxon>
        <taxon>Crustacea</taxon>
        <taxon>Multicrustacea</taxon>
        <taxon>Hexanauplia</taxon>
        <taxon>Copepoda</taxon>
        <taxon>Harpacticoida</taxon>
        <taxon>Harpacticidae</taxon>
        <taxon>Tigriopus</taxon>
    </lineage>
</organism>
<feature type="compositionally biased region" description="Basic and acidic residues" evidence="1">
    <location>
        <begin position="631"/>
        <end position="641"/>
    </location>
</feature>
<feature type="compositionally biased region" description="Basic and acidic residues" evidence="1">
    <location>
        <begin position="185"/>
        <end position="201"/>
    </location>
</feature>
<feature type="compositionally biased region" description="Acidic residues" evidence="1">
    <location>
        <begin position="120"/>
        <end position="135"/>
    </location>
</feature>
<feature type="compositionally biased region" description="Acidic residues" evidence="1">
    <location>
        <begin position="619"/>
        <end position="628"/>
    </location>
</feature>
<proteinExistence type="predicted"/>
<feature type="compositionally biased region" description="Basic and acidic residues" evidence="1">
    <location>
        <begin position="413"/>
        <end position="429"/>
    </location>
</feature>
<keyword evidence="2" id="KW-1133">Transmembrane helix</keyword>
<dbReference type="AlphaFoldDB" id="A0A553PKR8"/>
<sequence length="791" mass="88505">MEVKTDCVRPWHVYTFLFGVFWLLSGYFDNFIISFILCVIGGFVSEIINKSIPIQFRPLSPEQPEAPQVSSQSPPQEALLDSFYDKPLPPEPVIDETEEAILEDAAAPPQYQEVRSPSPMEEEDQQQQQQDEEESEHVPEPQIQSPTPIPVVESTPESEIRPSTPVEEAKHTPEPMIRPPSPIEVVEHLPERESPVEKEAEFFGSDPIPAEAEASLSALKEQFNAKDSPSESESDNEEVDPEPLTKPAEEESRGHYGHSAGLSLEPEPEKEPELEERFKDHNLLDDEIPKQPLSSPPEQEDVVIPVIEQQSESTEAQYGHQKDDAYSDIQHKTEETSAKSDPIDFDDDCMEDQEDLIRKKREVVEDDFEASFEKERTPPKSMSPEQESKTILEDMPHIPNRNSDTFEPNVMEQLKEEYTSNVEKAKEILPDSLVNPSDSPTKSRDSSDDEDKPEPETAKASEEPFSFSKIGDKLEEMKDDIMGHFTNKNDSDHEKDEGEKAEEKKPEEEKESEIKVDDLQPKSSSPTDPFQDLLEKKHDEHDLSVLEKKSPSPSPSQENLTMADARRSPLEPELSTSAQNQAQVMDLLDDAQKESMSPKSVSPIGNEMAQPDHSKEGLSVEDEDEISDPLEAQRKAYEQVARDQGGSDALVRPLDVLSVSTTDTNADDISHRAVFGDDQEHDADQLDEVLDRQEDNDQSSKDSGSETSDNLKMSPDESPKGIMGLGSQLANFANENIIEPVKDSIHPAPAKADTPPAIDIDLNDPLVEVAATKIQAAFKGYRTRSQMKMTT</sequence>
<evidence type="ECO:0000313" key="4">
    <source>
        <dbReference type="Proteomes" id="UP000318571"/>
    </source>
</evidence>
<feature type="compositionally biased region" description="Acidic residues" evidence="1">
    <location>
        <begin position="677"/>
        <end position="688"/>
    </location>
</feature>
<reference evidence="3 4" key="1">
    <citation type="journal article" date="2018" name="Nat. Ecol. Evol.">
        <title>Genomic signatures of mitonuclear coevolution across populations of Tigriopus californicus.</title>
        <authorList>
            <person name="Barreto F.S."/>
            <person name="Watson E.T."/>
            <person name="Lima T.G."/>
            <person name="Willett C.S."/>
            <person name="Edmands S."/>
            <person name="Li W."/>
            <person name="Burton R.S."/>
        </authorList>
    </citation>
    <scope>NUCLEOTIDE SEQUENCE [LARGE SCALE GENOMIC DNA]</scope>
    <source>
        <strain evidence="3 4">San Diego</strain>
    </source>
</reference>
<gene>
    <name evidence="3" type="ORF">TCAL_08765</name>
</gene>
<dbReference type="PROSITE" id="PS50096">
    <property type="entry name" value="IQ"/>
    <property type="match status" value="1"/>
</dbReference>
<dbReference type="OMA" id="MARDAYV"/>
<dbReference type="InterPro" id="IPR000048">
    <property type="entry name" value="IQ_motif_EF-hand-BS"/>
</dbReference>
<dbReference type="CDD" id="cd23767">
    <property type="entry name" value="IQCD"/>
    <property type="match status" value="1"/>
</dbReference>
<evidence type="ECO:0000256" key="1">
    <source>
        <dbReference type="SAM" id="MobiDB-lite"/>
    </source>
</evidence>
<dbReference type="Proteomes" id="UP000318571">
    <property type="component" value="Chromosome 11"/>
</dbReference>
<comment type="caution">
    <text evidence="3">The sequence shown here is derived from an EMBL/GenBank/DDBJ whole genome shotgun (WGS) entry which is preliminary data.</text>
</comment>
<feature type="compositionally biased region" description="Basic and acidic residues" evidence="1">
    <location>
        <begin position="267"/>
        <end position="280"/>
    </location>
</feature>